<gene>
    <name evidence="8" type="ORF">CS347_01355</name>
</gene>
<dbReference type="Proteomes" id="UP000282741">
    <property type="component" value="Chromosome"/>
</dbReference>
<dbReference type="GO" id="GO:0003723">
    <property type="term" value="F:RNA binding"/>
    <property type="evidence" value="ECO:0007669"/>
    <property type="project" value="UniProtKB-KW"/>
</dbReference>
<dbReference type="EC" id="5.4.99.-" evidence="5"/>
<dbReference type="NCBIfam" id="NF007976">
    <property type="entry name" value="PRK10700.1"/>
    <property type="match status" value="1"/>
</dbReference>
<protein>
    <recommendedName>
        <fullName evidence="5">Pseudouridine synthase</fullName>
        <ecNumber evidence="5">5.4.99.-</ecNumber>
    </recommendedName>
</protein>
<dbReference type="CDD" id="cd00165">
    <property type="entry name" value="S4"/>
    <property type="match status" value="1"/>
</dbReference>
<dbReference type="SUPFAM" id="SSF55174">
    <property type="entry name" value="Alpha-L RNA-binding motif"/>
    <property type="match status" value="1"/>
</dbReference>
<feature type="compositionally biased region" description="Basic residues" evidence="6">
    <location>
        <begin position="45"/>
        <end position="58"/>
    </location>
</feature>
<feature type="domain" description="RNA-binding S4" evidence="7">
    <location>
        <begin position="122"/>
        <end position="180"/>
    </location>
</feature>
<dbReference type="FunFam" id="3.30.70.1560:FF:000001">
    <property type="entry name" value="Pseudouridine synthase"/>
    <property type="match status" value="1"/>
</dbReference>
<organism evidence="8 9">
    <name type="scientific">Bordetella hinzii</name>
    <dbReference type="NCBI Taxonomy" id="103855"/>
    <lineage>
        <taxon>Bacteria</taxon>
        <taxon>Pseudomonadati</taxon>
        <taxon>Pseudomonadota</taxon>
        <taxon>Betaproteobacteria</taxon>
        <taxon>Burkholderiales</taxon>
        <taxon>Alcaligenaceae</taxon>
        <taxon>Bordetella</taxon>
    </lineage>
</organism>
<sequence length="581" mass="60633">MKSGAVPVTTNTTTTMQDDNSTVDQAPSADQAAGASPEGEGGGRSRGRKLRTPFRRRRADAAGEEGRDAGEAADEAAAEAARPGDNARQAEREADEALSYLDKAARSEQRLGKYLNSEAIMPKLHKVLADAGIGSRREMEELIVAGRVSVNGEPAHIGQRVAPNDQVRVNGKPIARPNAKKPPRVILYHKPAGEIVSHDDPGGRASVFARLPKLRTGKWLSVGRLDLNTEGLLIFTTSGDMANRIMHPRYGTEREYAVRVLGEMDEAQRKSLVEGIDLDDGKAAFGSFDYLGGDGSNRWYRVTLQEGRNREVRRMFEAVGVTVSRLIRTRFGDLVLPRSLRRGRWEELDASLVSALMVQLGLLRDDDEAGGRRSKSRQPQSHDSALPPGFGTMERNGMNGARIGRRGKLQGGRAGASAACPSDPFGTGLMFTGGYANGHPLGNDGAGKGGKPAGKGRGRAASAGGQAGGQAGAAKPAGARGGKRAAGGRGKPAANAAAGAAGKSAAGKPAGGRPAKPASTGPKAAGKNPARAKNAAKPAGGNKSRSRRGGEGRGDDWQPKGAAAHESRLGFLGGRGGRGDR</sequence>
<accession>A0AAN1RT30</accession>
<dbReference type="Gene3D" id="3.10.290.10">
    <property type="entry name" value="RNA-binding S4 domain"/>
    <property type="match status" value="1"/>
</dbReference>
<proteinExistence type="inferred from homology"/>
<dbReference type="InterPro" id="IPR020094">
    <property type="entry name" value="TruA/RsuA/RluB/E/F_N"/>
</dbReference>
<feature type="compositionally biased region" description="Gly residues" evidence="6">
    <location>
        <begin position="444"/>
        <end position="455"/>
    </location>
</feature>
<dbReference type="PANTHER" id="PTHR47683:SF3">
    <property type="entry name" value="RIBOSOMAL LARGE SUBUNIT PSEUDOURIDINE SYNTHASE B"/>
    <property type="match status" value="1"/>
</dbReference>
<reference evidence="9" key="1">
    <citation type="submission" date="2017-10" db="EMBL/GenBank/DDBJ databases">
        <title>Whole genome sequencing of various Bordetella species.</title>
        <authorList>
            <person name="Weigand M.R."/>
            <person name="Loparev V."/>
            <person name="Peng Y."/>
            <person name="Bowden K.E."/>
            <person name="Tondella M.L."/>
            <person name="Williams M.M."/>
        </authorList>
    </citation>
    <scope>NUCLEOTIDE SEQUENCE [LARGE SCALE GENOMIC DNA]</scope>
    <source>
        <strain evidence="9">H720</strain>
    </source>
</reference>
<dbReference type="InterPro" id="IPR000748">
    <property type="entry name" value="PsdUridine_synth_RsuA/RluB/E/F"/>
</dbReference>
<evidence type="ECO:0000256" key="1">
    <source>
        <dbReference type="ARBA" id="ARBA00008348"/>
    </source>
</evidence>
<dbReference type="PROSITE" id="PS50889">
    <property type="entry name" value="S4"/>
    <property type="match status" value="1"/>
</dbReference>
<dbReference type="Pfam" id="PF01479">
    <property type="entry name" value="S4"/>
    <property type="match status" value="1"/>
</dbReference>
<evidence type="ECO:0000256" key="2">
    <source>
        <dbReference type="ARBA" id="ARBA00022884"/>
    </source>
</evidence>
<dbReference type="GO" id="GO:0120159">
    <property type="term" value="F:rRNA pseudouridine synthase activity"/>
    <property type="evidence" value="ECO:0007669"/>
    <property type="project" value="UniProtKB-ARBA"/>
</dbReference>
<feature type="compositionally biased region" description="Low complexity" evidence="6">
    <location>
        <begin position="491"/>
        <end position="543"/>
    </location>
</feature>
<dbReference type="PANTHER" id="PTHR47683">
    <property type="entry name" value="PSEUDOURIDINE SYNTHASE FAMILY PROTEIN-RELATED"/>
    <property type="match status" value="1"/>
</dbReference>
<keyword evidence="2 4" id="KW-0694">RNA-binding</keyword>
<dbReference type="EMBL" id="CP024172">
    <property type="protein sequence ID" value="AZW15529.1"/>
    <property type="molecule type" value="Genomic_DNA"/>
</dbReference>
<dbReference type="InterPro" id="IPR018496">
    <property type="entry name" value="PsdUridine_synth_RsuA/RluB_CS"/>
</dbReference>
<dbReference type="InterPro" id="IPR042092">
    <property type="entry name" value="PsdUridine_s_RsuA/RluB/E/F_cat"/>
</dbReference>
<evidence type="ECO:0000259" key="7">
    <source>
        <dbReference type="SMART" id="SM00363"/>
    </source>
</evidence>
<feature type="compositionally biased region" description="Polar residues" evidence="6">
    <location>
        <begin position="16"/>
        <end position="25"/>
    </location>
</feature>
<feature type="compositionally biased region" description="Basic and acidic residues" evidence="6">
    <location>
        <begin position="548"/>
        <end position="568"/>
    </location>
</feature>
<dbReference type="PROSITE" id="PS01149">
    <property type="entry name" value="PSI_RSU"/>
    <property type="match status" value="1"/>
</dbReference>
<dbReference type="InterPro" id="IPR020103">
    <property type="entry name" value="PsdUridine_synth_cat_dom_sf"/>
</dbReference>
<feature type="compositionally biased region" description="Basic and acidic residues" evidence="6">
    <location>
        <begin position="59"/>
        <end position="70"/>
    </location>
</feature>
<evidence type="ECO:0000256" key="6">
    <source>
        <dbReference type="SAM" id="MobiDB-lite"/>
    </source>
</evidence>
<dbReference type="InterPro" id="IPR002942">
    <property type="entry name" value="S4_RNA-bd"/>
</dbReference>
<evidence type="ECO:0000256" key="5">
    <source>
        <dbReference type="RuleBase" id="RU003887"/>
    </source>
</evidence>
<dbReference type="InterPro" id="IPR006145">
    <property type="entry name" value="PsdUridine_synth_RsuA/RluA"/>
</dbReference>
<comment type="similarity">
    <text evidence="1 5">Belongs to the pseudouridine synthase RsuA family.</text>
</comment>
<dbReference type="FunFam" id="3.10.290.10:FF:000003">
    <property type="entry name" value="Pseudouridine synthase"/>
    <property type="match status" value="1"/>
</dbReference>
<dbReference type="AlphaFoldDB" id="A0AAN1RT30"/>
<dbReference type="NCBIfam" id="TIGR00093">
    <property type="entry name" value="pseudouridine synthase"/>
    <property type="match status" value="1"/>
</dbReference>
<feature type="region of interest" description="Disordered" evidence="6">
    <location>
        <begin position="367"/>
        <end position="418"/>
    </location>
</feature>
<dbReference type="SMART" id="SM00363">
    <property type="entry name" value="S4"/>
    <property type="match status" value="1"/>
</dbReference>
<keyword evidence="3 5" id="KW-0413">Isomerase</keyword>
<dbReference type="GO" id="GO:0000455">
    <property type="term" value="P:enzyme-directed rRNA pseudouridine synthesis"/>
    <property type="evidence" value="ECO:0007669"/>
    <property type="project" value="UniProtKB-ARBA"/>
</dbReference>
<dbReference type="Pfam" id="PF00849">
    <property type="entry name" value="PseudoU_synth_2"/>
    <property type="match status" value="1"/>
</dbReference>
<dbReference type="InterPro" id="IPR036986">
    <property type="entry name" value="S4_RNA-bd_sf"/>
</dbReference>
<evidence type="ECO:0000256" key="4">
    <source>
        <dbReference type="PROSITE-ProRule" id="PRU00182"/>
    </source>
</evidence>
<dbReference type="Gene3D" id="3.30.70.580">
    <property type="entry name" value="Pseudouridine synthase I, catalytic domain, N-terminal subdomain"/>
    <property type="match status" value="1"/>
</dbReference>
<feature type="region of interest" description="Disordered" evidence="6">
    <location>
        <begin position="1"/>
        <end position="95"/>
    </location>
</feature>
<dbReference type="CDD" id="cd02556">
    <property type="entry name" value="PseudoU_synth_RluB"/>
    <property type="match status" value="1"/>
</dbReference>
<evidence type="ECO:0000313" key="8">
    <source>
        <dbReference type="EMBL" id="AZW15529.1"/>
    </source>
</evidence>
<dbReference type="InterPro" id="IPR050343">
    <property type="entry name" value="RsuA_PseudoU_synthase"/>
</dbReference>
<feature type="compositionally biased region" description="Gly residues" evidence="6">
    <location>
        <begin position="571"/>
        <end position="581"/>
    </location>
</feature>
<evidence type="ECO:0000313" key="9">
    <source>
        <dbReference type="Proteomes" id="UP000282741"/>
    </source>
</evidence>
<dbReference type="Gene3D" id="3.30.70.1560">
    <property type="entry name" value="Alpha-L RNA-binding motif"/>
    <property type="match status" value="1"/>
</dbReference>
<name>A0AAN1RT30_9BORD</name>
<evidence type="ECO:0000256" key="3">
    <source>
        <dbReference type="ARBA" id="ARBA00023235"/>
    </source>
</evidence>
<dbReference type="GO" id="GO:0005829">
    <property type="term" value="C:cytosol"/>
    <property type="evidence" value="ECO:0007669"/>
    <property type="project" value="UniProtKB-ARBA"/>
</dbReference>
<dbReference type="SUPFAM" id="SSF55120">
    <property type="entry name" value="Pseudouridine synthase"/>
    <property type="match status" value="1"/>
</dbReference>
<feature type="region of interest" description="Disordered" evidence="6">
    <location>
        <begin position="442"/>
        <end position="581"/>
    </location>
</feature>